<dbReference type="PANTHER" id="PTHR46448">
    <property type="entry name" value="PROTEIN KINASE DOMAIN-CONTAINING PROTEIN"/>
    <property type="match status" value="1"/>
</dbReference>
<organism evidence="1 2">
    <name type="scientific">Lymnaea stagnalis</name>
    <name type="common">Great pond snail</name>
    <name type="synonym">Helix stagnalis</name>
    <dbReference type="NCBI Taxonomy" id="6523"/>
    <lineage>
        <taxon>Eukaryota</taxon>
        <taxon>Metazoa</taxon>
        <taxon>Spiralia</taxon>
        <taxon>Lophotrochozoa</taxon>
        <taxon>Mollusca</taxon>
        <taxon>Gastropoda</taxon>
        <taxon>Heterobranchia</taxon>
        <taxon>Euthyneura</taxon>
        <taxon>Panpulmonata</taxon>
        <taxon>Hygrophila</taxon>
        <taxon>Lymnaeoidea</taxon>
        <taxon>Lymnaeidae</taxon>
        <taxon>Lymnaea</taxon>
    </lineage>
</organism>
<dbReference type="GO" id="GO:0005576">
    <property type="term" value="C:extracellular region"/>
    <property type="evidence" value="ECO:0007669"/>
    <property type="project" value="TreeGrafter"/>
</dbReference>
<dbReference type="GO" id="GO:0001501">
    <property type="term" value="P:skeletal system development"/>
    <property type="evidence" value="ECO:0007669"/>
    <property type="project" value="TreeGrafter"/>
</dbReference>
<comment type="caution">
    <text evidence="1">The sequence shown here is derived from an EMBL/GenBank/DDBJ whole genome shotgun (WGS) entry which is preliminary data.</text>
</comment>
<proteinExistence type="predicted"/>
<reference evidence="1 2" key="1">
    <citation type="submission" date="2024-04" db="EMBL/GenBank/DDBJ databases">
        <authorList>
            <consortium name="Genoscope - CEA"/>
            <person name="William W."/>
        </authorList>
    </citation>
    <scope>NUCLEOTIDE SEQUENCE [LARGE SCALE GENOMIC DNA]</scope>
</reference>
<dbReference type="PANTHER" id="PTHR46448:SF1">
    <property type="entry name" value="PROTEIN KINASE DOMAIN-CONTAINING PROTEIN"/>
    <property type="match status" value="1"/>
</dbReference>
<dbReference type="Proteomes" id="UP001497497">
    <property type="component" value="Unassembled WGS sequence"/>
</dbReference>
<protein>
    <submittedName>
        <fullName evidence="1">Uncharacterized protein</fullName>
    </submittedName>
</protein>
<keyword evidence="2" id="KW-1185">Reference proteome</keyword>
<dbReference type="EMBL" id="CAXITT010000244">
    <property type="protein sequence ID" value="CAL1536960.1"/>
    <property type="molecule type" value="Genomic_DNA"/>
</dbReference>
<dbReference type="GO" id="GO:0004715">
    <property type="term" value="F:non-membrane spanning protein tyrosine kinase activity"/>
    <property type="evidence" value="ECO:0007669"/>
    <property type="project" value="InterPro"/>
</dbReference>
<sequence>YRNSDLPGQFDYRCGLAAPGAGCALSVFDLQEAKHLCDLDSRCKGFIWTHRKTWTGRTMIHLKNGLSTLSLNESTDVYVKPG</sequence>
<accession>A0AAV2HS63</accession>
<dbReference type="InterPro" id="IPR042983">
    <property type="entry name" value="PKDCC"/>
</dbReference>
<gene>
    <name evidence="1" type="ORF">GSLYS_00010873001</name>
</gene>
<evidence type="ECO:0000313" key="2">
    <source>
        <dbReference type="Proteomes" id="UP001497497"/>
    </source>
</evidence>
<name>A0AAV2HS63_LYMST</name>
<evidence type="ECO:0000313" key="1">
    <source>
        <dbReference type="EMBL" id="CAL1536960.1"/>
    </source>
</evidence>
<dbReference type="AlphaFoldDB" id="A0AAV2HS63"/>
<feature type="non-terminal residue" evidence="1">
    <location>
        <position position="1"/>
    </location>
</feature>